<evidence type="ECO:0000313" key="4">
    <source>
        <dbReference type="EMBL" id="OIR06349.1"/>
    </source>
</evidence>
<dbReference type="CDD" id="cd02440">
    <property type="entry name" value="AdoMet_MTases"/>
    <property type="match status" value="1"/>
</dbReference>
<dbReference type="Gene3D" id="3.40.50.150">
    <property type="entry name" value="Vaccinia Virus protein VP39"/>
    <property type="match status" value="1"/>
</dbReference>
<evidence type="ECO:0000256" key="2">
    <source>
        <dbReference type="ARBA" id="ARBA00022679"/>
    </source>
</evidence>
<reference evidence="4" key="1">
    <citation type="submission" date="2016-10" db="EMBL/GenBank/DDBJ databases">
        <title>Sequence of Gallionella enrichment culture.</title>
        <authorList>
            <person name="Poehlein A."/>
            <person name="Muehling M."/>
            <person name="Daniel R."/>
        </authorList>
    </citation>
    <scope>NUCLEOTIDE SEQUENCE</scope>
</reference>
<dbReference type="SUPFAM" id="SSF53335">
    <property type="entry name" value="S-adenosyl-L-methionine-dependent methyltransferases"/>
    <property type="match status" value="1"/>
</dbReference>
<dbReference type="PANTHER" id="PTHR43861:SF1">
    <property type="entry name" value="TRANS-ACONITATE 2-METHYLTRANSFERASE"/>
    <property type="match status" value="1"/>
</dbReference>
<dbReference type="PANTHER" id="PTHR43861">
    <property type="entry name" value="TRANS-ACONITATE 2-METHYLTRANSFERASE-RELATED"/>
    <property type="match status" value="1"/>
</dbReference>
<dbReference type="AlphaFoldDB" id="A0A1J5SQM0"/>
<gene>
    <name evidence="4" type="primary">bioC_9</name>
    <name evidence="4" type="ORF">GALL_115390</name>
</gene>
<organism evidence="4">
    <name type="scientific">mine drainage metagenome</name>
    <dbReference type="NCBI Taxonomy" id="410659"/>
    <lineage>
        <taxon>unclassified sequences</taxon>
        <taxon>metagenomes</taxon>
        <taxon>ecological metagenomes</taxon>
    </lineage>
</organism>
<protein>
    <submittedName>
        <fullName evidence="4">Malonyl-[acyl-carrier protein] O-methyltransferase</fullName>
        <ecNumber evidence="4">2.1.1.197</ecNumber>
    </submittedName>
</protein>
<name>A0A1J5SQM0_9ZZZZ</name>
<dbReference type="EC" id="2.1.1.197" evidence="4"/>
<keyword evidence="2 4" id="KW-0808">Transferase</keyword>
<feature type="domain" description="Methyltransferase" evidence="3">
    <location>
        <begin position="52"/>
        <end position="137"/>
    </location>
</feature>
<dbReference type="InterPro" id="IPR041698">
    <property type="entry name" value="Methyltransf_25"/>
</dbReference>
<keyword evidence="1 4" id="KW-0489">Methyltransferase</keyword>
<dbReference type="GO" id="GO:0032259">
    <property type="term" value="P:methylation"/>
    <property type="evidence" value="ECO:0007669"/>
    <property type="project" value="UniProtKB-KW"/>
</dbReference>
<comment type="caution">
    <text evidence="4">The sequence shown here is derived from an EMBL/GenBank/DDBJ whole genome shotgun (WGS) entry which is preliminary data.</text>
</comment>
<proteinExistence type="predicted"/>
<dbReference type="InterPro" id="IPR029063">
    <property type="entry name" value="SAM-dependent_MTases_sf"/>
</dbReference>
<dbReference type="Pfam" id="PF13649">
    <property type="entry name" value="Methyltransf_25"/>
    <property type="match status" value="1"/>
</dbReference>
<sequence>MSGIVESAEAVSTLPSFDRHAATYEASASVQAWLAEWLEEWVEPAWSRSAEVIEVGAGTGLFTRKLVTRGRVVALDRCTEMVARGREGVPEARWRVGDALDLTPVGWDRIYSSAVLQWMDDAEEGLRILGEAMRPGGRMLHGLFVSPTLPELAMLAPDACPLVWRTAETWLEAASQAGLRVLRWEVRQFESRHPDALAFMRTLHDTGVTPTVPKFGPGRLRAILQQYDARNRVGGNGVRATWTALRFEAERFE</sequence>
<evidence type="ECO:0000259" key="3">
    <source>
        <dbReference type="Pfam" id="PF13649"/>
    </source>
</evidence>
<dbReference type="GO" id="GO:0102130">
    <property type="term" value="F:malonyl-CoA methyltransferase activity"/>
    <property type="evidence" value="ECO:0007669"/>
    <property type="project" value="UniProtKB-EC"/>
</dbReference>
<evidence type="ECO:0000256" key="1">
    <source>
        <dbReference type="ARBA" id="ARBA00022603"/>
    </source>
</evidence>
<accession>A0A1J5SQM0</accession>
<dbReference type="EMBL" id="MLJW01000044">
    <property type="protein sequence ID" value="OIR06349.1"/>
    <property type="molecule type" value="Genomic_DNA"/>
</dbReference>